<organism evidence="3 4">
    <name type="scientific">Argiope bruennichi</name>
    <name type="common">Wasp spider</name>
    <name type="synonym">Aranea bruennichi</name>
    <dbReference type="NCBI Taxonomy" id="94029"/>
    <lineage>
        <taxon>Eukaryota</taxon>
        <taxon>Metazoa</taxon>
        <taxon>Ecdysozoa</taxon>
        <taxon>Arthropoda</taxon>
        <taxon>Chelicerata</taxon>
        <taxon>Arachnida</taxon>
        <taxon>Araneae</taxon>
        <taxon>Araneomorphae</taxon>
        <taxon>Entelegynae</taxon>
        <taxon>Araneoidea</taxon>
        <taxon>Araneidae</taxon>
        <taxon>Argiope</taxon>
    </lineage>
</organism>
<evidence type="ECO:0000313" key="4">
    <source>
        <dbReference type="Proteomes" id="UP000807504"/>
    </source>
</evidence>
<reference evidence="3" key="1">
    <citation type="journal article" date="2020" name="bioRxiv">
        <title>Chromosome-level reference genome of the European wasp spider Argiope bruennichi: a resource for studies on range expansion and evolutionary adaptation.</title>
        <authorList>
            <person name="Sheffer M.M."/>
            <person name="Hoppe A."/>
            <person name="Krehenwinkel H."/>
            <person name="Uhl G."/>
            <person name="Kuss A.W."/>
            <person name="Jensen L."/>
            <person name="Jensen C."/>
            <person name="Gillespie R.G."/>
            <person name="Hoff K.J."/>
            <person name="Prost S."/>
        </authorList>
    </citation>
    <scope>NUCLEOTIDE SEQUENCE</scope>
</reference>
<dbReference type="InterPro" id="IPR001810">
    <property type="entry name" value="F-box_dom"/>
</dbReference>
<dbReference type="AlphaFoldDB" id="A0A8T0E8E6"/>
<reference evidence="3" key="2">
    <citation type="submission" date="2020-06" db="EMBL/GenBank/DDBJ databases">
        <authorList>
            <person name="Sheffer M."/>
        </authorList>
    </citation>
    <scope>NUCLEOTIDE SEQUENCE</scope>
</reference>
<dbReference type="Gene3D" id="1.20.1280.50">
    <property type="match status" value="1"/>
</dbReference>
<evidence type="ECO:0000256" key="1">
    <source>
        <dbReference type="ARBA" id="ARBA00022786"/>
    </source>
</evidence>
<dbReference type="PANTHER" id="PTHR13318:SF152">
    <property type="entry name" value="F-BOX_LRR-REPEAT PROTEIN 4"/>
    <property type="match status" value="1"/>
</dbReference>
<dbReference type="PROSITE" id="PS50181">
    <property type="entry name" value="FBOX"/>
    <property type="match status" value="1"/>
</dbReference>
<dbReference type="Pfam" id="PF12937">
    <property type="entry name" value="F-box-like"/>
    <property type="match status" value="1"/>
</dbReference>
<dbReference type="Gene3D" id="3.80.10.10">
    <property type="entry name" value="Ribonuclease Inhibitor"/>
    <property type="match status" value="1"/>
</dbReference>
<dbReference type="Proteomes" id="UP000807504">
    <property type="component" value="Unassembled WGS sequence"/>
</dbReference>
<dbReference type="SUPFAM" id="SSF52047">
    <property type="entry name" value="RNI-like"/>
    <property type="match status" value="1"/>
</dbReference>
<dbReference type="InterPro" id="IPR032675">
    <property type="entry name" value="LRR_dom_sf"/>
</dbReference>
<dbReference type="GO" id="GO:0019005">
    <property type="term" value="C:SCF ubiquitin ligase complex"/>
    <property type="evidence" value="ECO:0007669"/>
    <property type="project" value="TreeGrafter"/>
</dbReference>
<protein>
    <submittedName>
        <fullName evidence="3">F-box/LRR-repeat protein 4 like protein</fullName>
    </submittedName>
</protein>
<comment type="caution">
    <text evidence="3">The sequence shown here is derived from an EMBL/GenBank/DDBJ whole genome shotgun (WGS) entry which is preliminary data.</text>
</comment>
<dbReference type="SMART" id="SM00256">
    <property type="entry name" value="FBOX"/>
    <property type="match status" value="1"/>
</dbReference>
<dbReference type="SMART" id="SM00367">
    <property type="entry name" value="LRR_CC"/>
    <property type="match status" value="7"/>
</dbReference>
<evidence type="ECO:0000259" key="2">
    <source>
        <dbReference type="PROSITE" id="PS50181"/>
    </source>
</evidence>
<gene>
    <name evidence="3" type="ORF">HNY73_020538</name>
</gene>
<keyword evidence="4" id="KW-1185">Reference proteome</keyword>
<dbReference type="GO" id="GO:0031146">
    <property type="term" value="P:SCF-dependent proteasomal ubiquitin-dependent protein catabolic process"/>
    <property type="evidence" value="ECO:0007669"/>
    <property type="project" value="TreeGrafter"/>
</dbReference>
<dbReference type="CDD" id="cd22117">
    <property type="entry name" value="F-box_FBXL4"/>
    <property type="match status" value="1"/>
</dbReference>
<dbReference type="InterPro" id="IPR006553">
    <property type="entry name" value="Leu-rich_rpt_Cys-con_subtyp"/>
</dbReference>
<proteinExistence type="predicted"/>
<accession>A0A8T0E8E6</accession>
<keyword evidence="1" id="KW-0833">Ubl conjugation pathway</keyword>
<feature type="domain" description="F-box" evidence="2">
    <location>
        <begin position="239"/>
        <end position="285"/>
    </location>
</feature>
<dbReference type="PANTHER" id="PTHR13318">
    <property type="entry name" value="PARTNER OF PAIRED, ISOFORM B-RELATED"/>
    <property type="match status" value="1"/>
</dbReference>
<sequence>MMQRRNVRDLTPIETEEDVILFEMHKLAVTKGRNAVSSRAAKIVDFSSQYGNNNALSYTAQNLVGPPTVYPLSGDNAYSFHPRTYGKWWEISPSHLKSEVILPSTIIAESQDFIEFNVVKRVAPQLLRVYEVYNPGAIVKVLCYCYETEKWVIIWQGAPQVLPPEESRCFTVAFEGIEFMTDLYRLEFHHRHLDYFCEIDGLILYGENRRCSKFFTSENMSTKKYASNNEMEIDEKSEKNGLSMLPSEVTSFIFSFLDFRSLCSASRTSRLFKKICYDPALYRDLNLQPYWHLVDEDFLMSLGSRLSLLKKLNLSWCGGQKRITPSFFALFLKYNCQNLTSLRLANCSFVDNDCLCAVAKLCPNLKELDIRCCRSEDLQMLGFKRISKMSNLVYLNLYRTLIDDLPLKEIIKSLKLKHLSIAACSNIQNINDIVNSIGIHLRSSLITLDIWRSVDLKCPAVREISECSNLLELDMSWCPKIDAGCGCLKSIIEGCPKLRKLFLSAIRTLSNSELYSIAMHCPDMEQLDILGSREYTLHGVKSLLQTCKKMKLLDVSYSSIEIRQNVAYLQTLFPAVSIKCSFPRTANAAH</sequence>
<evidence type="ECO:0000313" key="3">
    <source>
        <dbReference type="EMBL" id="KAF8767610.1"/>
    </source>
</evidence>
<dbReference type="InterPro" id="IPR036047">
    <property type="entry name" value="F-box-like_dom_sf"/>
</dbReference>
<name>A0A8T0E8E6_ARGBR</name>
<dbReference type="EMBL" id="JABXBU010002230">
    <property type="protein sequence ID" value="KAF8767610.1"/>
    <property type="molecule type" value="Genomic_DNA"/>
</dbReference>
<dbReference type="SUPFAM" id="SSF81383">
    <property type="entry name" value="F-box domain"/>
    <property type="match status" value="1"/>
</dbReference>